<keyword evidence="1" id="KW-0812">Transmembrane</keyword>
<sequence length="180" mass="20704">MIFYKNIFILSIFFLMLQLNTKTQCQSSISRLMIKMLQFHEKMGWQGLPPVFLLIFLAFTADFSVSPAEALKCFECANCTPPTNPTDCGPLKNRCEKLEGKKGMWRGCSTLELQERFEKKGFSCEEMGEMDGKKCYCDFDYCNFASNIHLKWAVILPPMLLIAILVTPDLTTFLMEKVLY</sequence>
<name>A0ABP1RYP0_9HEXA</name>
<protein>
    <recommendedName>
        <fullName evidence="5">Protein sleepless</fullName>
    </recommendedName>
</protein>
<gene>
    <name evidence="3" type="ORF">ODALV1_LOCUS27484</name>
</gene>
<feature type="chain" id="PRO_5047278809" description="Protein sleepless" evidence="2">
    <location>
        <begin position="26"/>
        <end position="180"/>
    </location>
</feature>
<feature type="transmembrane region" description="Helical" evidence="1">
    <location>
        <begin position="154"/>
        <end position="175"/>
    </location>
</feature>
<evidence type="ECO:0000256" key="1">
    <source>
        <dbReference type="SAM" id="Phobius"/>
    </source>
</evidence>
<proteinExistence type="predicted"/>
<evidence type="ECO:0000313" key="3">
    <source>
        <dbReference type="EMBL" id="CAL8138690.1"/>
    </source>
</evidence>
<feature type="signal peptide" evidence="2">
    <location>
        <begin position="1"/>
        <end position="25"/>
    </location>
</feature>
<reference evidence="3 4" key="1">
    <citation type="submission" date="2024-08" db="EMBL/GenBank/DDBJ databases">
        <authorList>
            <person name="Cucini C."/>
            <person name="Frati F."/>
        </authorList>
    </citation>
    <scope>NUCLEOTIDE SEQUENCE [LARGE SCALE GENOMIC DNA]</scope>
</reference>
<evidence type="ECO:0000256" key="2">
    <source>
        <dbReference type="SAM" id="SignalP"/>
    </source>
</evidence>
<feature type="transmembrane region" description="Helical" evidence="1">
    <location>
        <begin position="49"/>
        <end position="65"/>
    </location>
</feature>
<accession>A0ABP1RYP0</accession>
<dbReference type="EMBL" id="CAXLJM020000124">
    <property type="protein sequence ID" value="CAL8138690.1"/>
    <property type="molecule type" value="Genomic_DNA"/>
</dbReference>
<keyword evidence="1" id="KW-1133">Transmembrane helix</keyword>
<comment type="caution">
    <text evidence="3">The sequence shown here is derived from an EMBL/GenBank/DDBJ whole genome shotgun (WGS) entry which is preliminary data.</text>
</comment>
<organism evidence="3 4">
    <name type="scientific">Orchesella dallaii</name>
    <dbReference type="NCBI Taxonomy" id="48710"/>
    <lineage>
        <taxon>Eukaryota</taxon>
        <taxon>Metazoa</taxon>
        <taxon>Ecdysozoa</taxon>
        <taxon>Arthropoda</taxon>
        <taxon>Hexapoda</taxon>
        <taxon>Collembola</taxon>
        <taxon>Entomobryomorpha</taxon>
        <taxon>Entomobryoidea</taxon>
        <taxon>Orchesellidae</taxon>
        <taxon>Orchesellinae</taxon>
        <taxon>Orchesella</taxon>
    </lineage>
</organism>
<dbReference type="Proteomes" id="UP001642540">
    <property type="component" value="Unassembled WGS sequence"/>
</dbReference>
<evidence type="ECO:0008006" key="5">
    <source>
        <dbReference type="Google" id="ProtNLM"/>
    </source>
</evidence>
<keyword evidence="4" id="KW-1185">Reference proteome</keyword>
<evidence type="ECO:0000313" key="4">
    <source>
        <dbReference type="Proteomes" id="UP001642540"/>
    </source>
</evidence>
<keyword evidence="2" id="KW-0732">Signal</keyword>
<keyword evidence="1" id="KW-0472">Membrane</keyword>